<feature type="compositionally biased region" description="Acidic residues" evidence="1">
    <location>
        <begin position="855"/>
        <end position="864"/>
    </location>
</feature>
<dbReference type="InterPro" id="IPR016024">
    <property type="entry name" value="ARM-type_fold"/>
</dbReference>
<keyword evidence="3" id="KW-1185">Reference proteome</keyword>
<reference evidence="2 3" key="1">
    <citation type="submission" date="2024-04" db="EMBL/GenBank/DDBJ databases">
        <title>Tritrichomonas musculus Genome.</title>
        <authorList>
            <person name="Alves-Ferreira E."/>
            <person name="Grigg M."/>
            <person name="Lorenzi H."/>
            <person name="Galac M."/>
        </authorList>
    </citation>
    <scope>NUCLEOTIDE SEQUENCE [LARGE SCALE GENOMIC DNA]</scope>
    <source>
        <strain evidence="2 3">EAF2021</strain>
    </source>
</reference>
<evidence type="ECO:0000256" key="1">
    <source>
        <dbReference type="SAM" id="MobiDB-lite"/>
    </source>
</evidence>
<sequence>MSDNTFDFEKAYEILHEANAESARGRDTTAAIKLLPSLQEVDLQQDEAKPIVEELDQCFLVPNFIKTGKGRKFLARVFLLQLFRIREFTDVIKRVLQQKQTDATLVGDIAVSAWINANINERANMQSSLLREIIECAILSASPDFTKNCRLFLEPFHSKRRRNELSNALVLLYEPIIFRYLHAANPIVRLNALLLFGVAFPLQSKQFSAERNTTLLNEQIKELNQCLSDESPKVRASAAKCVCRALYEWWEIFQTKQTRSELINFLTENLCFDSSSSTVRTAVIEGIEYLIGRVESIELILPRLPKMGYLLHDPVESVRYQYVKLLITVNPLSNINIFKIVHIDHLIYRLKNDTDKVASAVVQILQPSLFPPPGEKGTERTCNTKRVSRCIFLMERNLKAAERFYNLLPKFVSSDEILCFIRFAYFWVQKTVSGKPPKLPPLKLVDSDAELALPGFSDGNDLERLGYEPYQAIWTIIANLTTILAKKSQSDLEDLKKQTFPDFDASKVKEYLPSGLHSYLFKFLSNFKPSDEEVGLALEYLQSDDSEDWSEALRCLMKWNSLNTFFPNMVNIIENGGDQNDENSESSIELARAIRYLSFIFANKELKKVIIDDDENITRLSNGLDKFLHLLQVKLGLPSISDEEVDEQTIEFANRLPDICYVKAIELIFALKVHISVTALQNDDDEGNESFNQMIESINSEIFTPLVRGILSVFGPEELQGDNLCFKIFTTLMTLISDMMSLHIYNGDTFYFLLGIYYDCIDSGNGYGDEVKRVAYECLSKIVIIVALDFPDDPNQVHPAKLILSRMVKNATTKIAALSVKESLESLAKNQIKKRCMPWLKDALGYLYVADEIEEEEEENEGNDNDQKKHKKEEEDENDDDQKALRKILRSAISDAILKISEGNPK</sequence>
<dbReference type="Pfam" id="PF12422">
    <property type="entry name" value="Condensin2nSMC"/>
    <property type="match status" value="1"/>
</dbReference>
<dbReference type="InterPro" id="IPR011989">
    <property type="entry name" value="ARM-like"/>
</dbReference>
<dbReference type="InterPro" id="IPR024741">
    <property type="entry name" value="Condensin2_G2"/>
</dbReference>
<evidence type="ECO:0000313" key="2">
    <source>
        <dbReference type="EMBL" id="KAK8894765.1"/>
    </source>
</evidence>
<dbReference type="Gene3D" id="1.25.10.10">
    <property type="entry name" value="Leucine-rich Repeat Variant"/>
    <property type="match status" value="1"/>
</dbReference>
<dbReference type="EMBL" id="JAPFFF010000003">
    <property type="protein sequence ID" value="KAK8894765.1"/>
    <property type="molecule type" value="Genomic_DNA"/>
</dbReference>
<name>A0ABR2KUI2_9EUKA</name>
<dbReference type="PANTHER" id="PTHR16199:SF4">
    <property type="entry name" value="CONDENSIN-2 COMPLEX SUBUNIT G2"/>
    <property type="match status" value="1"/>
</dbReference>
<dbReference type="Proteomes" id="UP001470230">
    <property type="component" value="Unassembled WGS sequence"/>
</dbReference>
<dbReference type="PANTHER" id="PTHR16199">
    <property type="entry name" value="CONDENSIN-2 COMPLEX SUBUNIT G2"/>
    <property type="match status" value="1"/>
</dbReference>
<protein>
    <submittedName>
        <fullName evidence="2">Condensin-2 complex subunit G2</fullName>
    </submittedName>
</protein>
<evidence type="ECO:0000313" key="3">
    <source>
        <dbReference type="Proteomes" id="UP001470230"/>
    </source>
</evidence>
<organism evidence="2 3">
    <name type="scientific">Tritrichomonas musculus</name>
    <dbReference type="NCBI Taxonomy" id="1915356"/>
    <lineage>
        <taxon>Eukaryota</taxon>
        <taxon>Metamonada</taxon>
        <taxon>Parabasalia</taxon>
        <taxon>Tritrichomonadida</taxon>
        <taxon>Tritrichomonadidae</taxon>
        <taxon>Tritrichomonas</taxon>
    </lineage>
</organism>
<gene>
    <name evidence="2" type="ORF">M9Y10_023202</name>
</gene>
<dbReference type="SUPFAM" id="SSF48371">
    <property type="entry name" value="ARM repeat"/>
    <property type="match status" value="1"/>
</dbReference>
<comment type="caution">
    <text evidence="2">The sequence shown here is derived from an EMBL/GenBank/DDBJ whole genome shotgun (WGS) entry which is preliminary data.</text>
</comment>
<feature type="region of interest" description="Disordered" evidence="1">
    <location>
        <begin position="855"/>
        <end position="884"/>
    </location>
</feature>
<accession>A0ABR2KUI2</accession>
<proteinExistence type="predicted"/>